<reference evidence="2" key="2">
    <citation type="submission" date="2023-06" db="EMBL/GenBank/DDBJ databases">
        <authorList>
            <consortium name="Lawrence Berkeley National Laboratory"/>
            <person name="Mondo S.J."/>
            <person name="Hensen N."/>
            <person name="Bonometti L."/>
            <person name="Westerberg I."/>
            <person name="Brannstrom I.O."/>
            <person name="Guillou S."/>
            <person name="Cros-Aarteil S."/>
            <person name="Calhoun S."/>
            <person name="Haridas S."/>
            <person name="Kuo A."/>
            <person name="Pangilinan J."/>
            <person name="Riley R."/>
            <person name="Labutti K."/>
            <person name="Andreopoulos B."/>
            <person name="Lipzen A."/>
            <person name="Chen C."/>
            <person name="Yanf M."/>
            <person name="Daum C."/>
            <person name="Ng V."/>
            <person name="Clum A."/>
            <person name="Steindorff A."/>
            <person name="Ohm R."/>
            <person name="Martin F."/>
            <person name="Silar P."/>
            <person name="Natvig D."/>
            <person name="Lalanne C."/>
            <person name="Gautier V."/>
            <person name="Ament-Velasquez S.L."/>
            <person name="Kruys A."/>
            <person name="Hutchinson M.I."/>
            <person name="Powell A.J."/>
            <person name="Barry K."/>
            <person name="Miller A.N."/>
            <person name="Grigoriev I.V."/>
            <person name="Debuchy R."/>
            <person name="Gladieux P."/>
            <person name="Thoren M.H."/>
            <person name="Johannesson H."/>
        </authorList>
    </citation>
    <scope>NUCLEOTIDE SEQUENCE</scope>
    <source>
        <strain evidence="2">CBS 333.67</strain>
    </source>
</reference>
<dbReference type="InterPro" id="IPR023631">
    <property type="entry name" value="Amidase_dom"/>
</dbReference>
<dbReference type="AlphaFoldDB" id="A0AAJ0M2D6"/>
<organism evidence="2 3">
    <name type="scientific">Chaetomium strumarium</name>
    <dbReference type="NCBI Taxonomy" id="1170767"/>
    <lineage>
        <taxon>Eukaryota</taxon>
        <taxon>Fungi</taxon>
        <taxon>Dikarya</taxon>
        <taxon>Ascomycota</taxon>
        <taxon>Pezizomycotina</taxon>
        <taxon>Sordariomycetes</taxon>
        <taxon>Sordariomycetidae</taxon>
        <taxon>Sordariales</taxon>
        <taxon>Chaetomiaceae</taxon>
        <taxon>Chaetomium</taxon>
    </lineage>
</organism>
<dbReference type="InterPro" id="IPR036928">
    <property type="entry name" value="AS_sf"/>
</dbReference>
<dbReference type="SUPFAM" id="SSF75304">
    <property type="entry name" value="Amidase signature (AS) enzymes"/>
    <property type="match status" value="1"/>
</dbReference>
<gene>
    <name evidence="2" type="ORF">B0T15DRAFT_552360</name>
</gene>
<dbReference type="EMBL" id="JAUDZG010000003">
    <property type="protein sequence ID" value="KAK3306515.1"/>
    <property type="molecule type" value="Genomic_DNA"/>
</dbReference>
<dbReference type="PANTHER" id="PTHR46310:SF7">
    <property type="entry name" value="AMIDASE 1"/>
    <property type="match status" value="1"/>
</dbReference>
<feature type="domain" description="Amidase" evidence="1">
    <location>
        <begin position="190"/>
        <end position="318"/>
    </location>
</feature>
<keyword evidence="3" id="KW-1185">Reference proteome</keyword>
<evidence type="ECO:0000313" key="3">
    <source>
        <dbReference type="Proteomes" id="UP001273166"/>
    </source>
</evidence>
<protein>
    <submittedName>
        <fullName evidence="2">Amidase signature domain-containing protein</fullName>
    </submittedName>
</protein>
<reference evidence="2" key="1">
    <citation type="journal article" date="2023" name="Mol. Phylogenet. Evol.">
        <title>Genome-scale phylogeny and comparative genomics of the fungal order Sordariales.</title>
        <authorList>
            <person name="Hensen N."/>
            <person name="Bonometti L."/>
            <person name="Westerberg I."/>
            <person name="Brannstrom I.O."/>
            <person name="Guillou S."/>
            <person name="Cros-Aarteil S."/>
            <person name="Calhoun S."/>
            <person name="Haridas S."/>
            <person name="Kuo A."/>
            <person name="Mondo S."/>
            <person name="Pangilinan J."/>
            <person name="Riley R."/>
            <person name="LaButti K."/>
            <person name="Andreopoulos B."/>
            <person name="Lipzen A."/>
            <person name="Chen C."/>
            <person name="Yan M."/>
            <person name="Daum C."/>
            <person name="Ng V."/>
            <person name="Clum A."/>
            <person name="Steindorff A."/>
            <person name="Ohm R.A."/>
            <person name="Martin F."/>
            <person name="Silar P."/>
            <person name="Natvig D.O."/>
            <person name="Lalanne C."/>
            <person name="Gautier V."/>
            <person name="Ament-Velasquez S.L."/>
            <person name="Kruys A."/>
            <person name="Hutchinson M.I."/>
            <person name="Powell A.J."/>
            <person name="Barry K."/>
            <person name="Miller A.N."/>
            <person name="Grigoriev I.V."/>
            <person name="Debuchy R."/>
            <person name="Gladieux P."/>
            <person name="Hiltunen Thoren M."/>
            <person name="Johannesson H."/>
        </authorList>
    </citation>
    <scope>NUCLEOTIDE SEQUENCE</scope>
    <source>
        <strain evidence="2">CBS 333.67</strain>
    </source>
</reference>
<name>A0AAJ0M2D6_9PEZI</name>
<dbReference type="Pfam" id="PF01425">
    <property type="entry name" value="Amidase"/>
    <property type="match status" value="1"/>
</dbReference>
<evidence type="ECO:0000313" key="2">
    <source>
        <dbReference type="EMBL" id="KAK3306515.1"/>
    </source>
</evidence>
<proteinExistence type="predicted"/>
<dbReference type="Gene3D" id="3.90.1300.10">
    <property type="entry name" value="Amidase signature (AS) domain"/>
    <property type="match status" value="2"/>
</dbReference>
<dbReference type="PANTHER" id="PTHR46310">
    <property type="entry name" value="AMIDASE 1"/>
    <property type="match status" value="1"/>
</dbReference>
<sequence length="571" mass="63672">MRHLQARRPRTGVLAAQEGSLVTLSPDSHYLVAPQPLPALQLRAYAGEASILKLSELCPATVLHRDAPANLQSKITSFRHDTEFEPCFLEIAIIACSEKVLSGLDDAVKGLFDCGCRSVFVVHGLVPEGPYFVRGQSIYRTWRLFPDVYEAFQLPTLQDDNSESFTGVSIMREGKLMVPVPSRLHYPRTAQKPLNGVRVTVKDIIDLKGVKTTGQSRSYEKLYGSRDETAAIIARLTELGAIVIGKTKCTQFASSDQPTADWVDYHCPWNPRGDGYLSPRGSSTGTCVALAGYDWCDVGIGIRGPAAVMGLFALRPTHTPEHLPGILPVADDYWDQWPQNAARTVMEGAVERLEAYLGVKRMVVSLAKKWLEVDPSRSGLPLDQFLQNTFMTLLWRGYYANYLPFRKEYEARFGNPPYVHPVIQSCWRHGKELSAEDVARAHERKRIYAKWLRESVFGGDDEFNTIMVYPVGDINPFYRDVYRKDPLDVKPSYSWNEREDHQASLAGIPSMVIPVGQVSHPSKVTGGEQDLPVAISLMSGAGTDSQLTGLLYAMTRNDFFRGEVRVGTHAF</sequence>
<comment type="caution">
    <text evidence="2">The sequence shown here is derived from an EMBL/GenBank/DDBJ whole genome shotgun (WGS) entry which is preliminary data.</text>
</comment>
<evidence type="ECO:0000259" key="1">
    <source>
        <dbReference type="Pfam" id="PF01425"/>
    </source>
</evidence>
<dbReference type="RefSeq" id="XP_062722295.1">
    <property type="nucleotide sequence ID" value="XM_062870293.1"/>
</dbReference>
<accession>A0AAJ0M2D6</accession>
<dbReference type="GeneID" id="87889122"/>
<dbReference type="Proteomes" id="UP001273166">
    <property type="component" value="Unassembled WGS sequence"/>
</dbReference>